<keyword evidence="1" id="KW-0472">Membrane</keyword>
<feature type="transmembrane region" description="Helical" evidence="1">
    <location>
        <begin position="20"/>
        <end position="40"/>
    </location>
</feature>
<evidence type="ECO:0000313" key="3">
    <source>
        <dbReference type="Proteomes" id="UP001244207"/>
    </source>
</evidence>
<keyword evidence="1" id="KW-1133">Transmembrane helix</keyword>
<accession>A0AAD8XLV8</accession>
<dbReference type="EMBL" id="JAHMHS010000010">
    <property type="protein sequence ID" value="KAK1729708.1"/>
    <property type="molecule type" value="Genomic_DNA"/>
</dbReference>
<feature type="transmembrane region" description="Helical" evidence="1">
    <location>
        <begin position="46"/>
        <end position="69"/>
    </location>
</feature>
<gene>
    <name evidence="2" type="ORF">BDZ83DRAFT_604750</name>
</gene>
<keyword evidence="3" id="KW-1185">Reference proteome</keyword>
<keyword evidence="1" id="KW-0812">Transmembrane</keyword>
<dbReference type="Proteomes" id="UP001244207">
    <property type="component" value="Unassembled WGS sequence"/>
</dbReference>
<comment type="caution">
    <text evidence="2">The sequence shown here is derived from an EMBL/GenBank/DDBJ whole genome shotgun (WGS) entry which is preliminary data.</text>
</comment>
<dbReference type="AlphaFoldDB" id="A0AAD8XLV8"/>
<reference evidence="2" key="1">
    <citation type="submission" date="2021-12" db="EMBL/GenBank/DDBJ databases">
        <title>Comparative genomics, transcriptomics and evolutionary studies reveal genomic signatures of adaptation to plant cell wall in hemibiotrophic fungi.</title>
        <authorList>
            <consortium name="DOE Joint Genome Institute"/>
            <person name="Baroncelli R."/>
            <person name="Diaz J.F."/>
            <person name="Benocci T."/>
            <person name="Peng M."/>
            <person name="Battaglia E."/>
            <person name="Haridas S."/>
            <person name="Andreopoulos W."/>
            <person name="Labutti K."/>
            <person name="Pangilinan J."/>
            <person name="Floch G.L."/>
            <person name="Makela M.R."/>
            <person name="Henrissat B."/>
            <person name="Grigoriev I.V."/>
            <person name="Crouch J.A."/>
            <person name="De Vries R.P."/>
            <person name="Sukno S.A."/>
            <person name="Thon M.R."/>
        </authorList>
    </citation>
    <scope>NUCLEOTIDE SEQUENCE</scope>
    <source>
        <strain evidence="2">CBS 112980</strain>
    </source>
</reference>
<dbReference type="RefSeq" id="XP_060369763.1">
    <property type="nucleotide sequence ID" value="XM_060507293.1"/>
</dbReference>
<name>A0AAD8XLV8_GLOAC</name>
<evidence type="ECO:0000256" key="1">
    <source>
        <dbReference type="SAM" id="Phobius"/>
    </source>
</evidence>
<organism evidence="2 3">
    <name type="scientific">Glomerella acutata</name>
    <name type="common">Colletotrichum acutatum</name>
    <dbReference type="NCBI Taxonomy" id="27357"/>
    <lineage>
        <taxon>Eukaryota</taxon>
        <taxon>Fungi</taxon>
        <taxon>Dikarya</taxon>
        <taxon>Ascomycota</taxon>
        <taxon>Pezizomycotina</taxon>
        <taxon>Sordariomycetes</taxon>
        <taxon>Hypocreomycetidae</taxon>
        <taxon>Glomerellales</taxon>
        <taxon>Glomerellaceae</taxon>
        <taxon>Colletotrichum</taxon>
        <taxon>Colletotrichum acutatum species complex</taxon>
    </lineage>
</organism>
<dbReference type="GeneID" id="85391192"/>
<sequence>MKRFWMSCGGAISRSLPRGWASFPLIDSICLLVVVAAVMLAGRGVLPVFLCLVIECVRVWSFAVFSLLFDSSLSSSRC</sequence>
<evidence type="ECO:0000313" key="2">
    <source>
        <dbReference type="EMBL" id="KAK1729708.1"/>
    </source>
</evidence>
<proteinExistence type="predicted"/>
<protein>
    <submittedName>
        <fullName evidence="2">Uncharacterized protein</fullName>
    </submittedName>
</protein>